<dbReference type="PANTHER" id="PTHR37841">
    <property type="entry name" value="GLR2918 PROTEIN"/>
    <property type="match status" value="1"/>
</dbReference>
<keyword evidence="1" id="KW-0732">Signal</keyword>
<comment type="caution">
    <text evidence="2">The sequence shown here is derived from an EMBL/GenBank/DDBJ whole genome shotgun (WGS) entry which is preliminary data.</text>
</comment>
<dbReference type="SUPFAM" id="SSF69360">
    <property type="entry name" value="Cell wall binding repeat"/>
    <property type="match status" value="1"/>
</dbReference>
<dbReference type="PANTHER" id="PTHR37841:SF1">
    <property type="entry name" value="DUF3298 DOMAIN-CONTAINING PROTEIN"/>
    <property type="match status" value="1"/>
</dbReference>
<evidence type="ECO:0000313" key="3">
    <source>
        <dbReference type="Proteomes" id="UP001596020"/>
    </source>
</evidence>
<keyword evidence="3" id="KW-1185">Reference proteome</keyword>
<protein>
    <submittedName>
        <fullName evidence="2">WG repeat-containing protein</fullName>
    </submittedName>
</protein>
<feature type="chain" id="PRO_5045417150" evidence="1">
    <location>
        <begin position="20"/>
        <end position="632"/>
    </location>
</feature>
<dbReference type="PROSITE" id="PS51257">
    <property type="entry name" value="PROKAR_LIPOPROTEIN"/>
    <property type="match status" value="1"/>
</dbReference>
<dbReference type="InterPro" id="IPR032774">
    <property type="entry name" value="WG_beta_rep"/>
</dbReference>
<dbReference type="Pfam" id="PF14903">
    <property type="entry name" value="WG_beta_rep"/>
    <property type="match status" value="5"/>
</dbReference>
<evidence type="ECO:0000313" key="2">
    <source>
        <dbReference type="EMBL" id="MFC4665293.1"/>
    </source>
</evidence>
<dbReference type="EMBL" id="JBHSGO010000030">
    <property type="protein sequence ID" value="MFC4665293.1"/>
    <property type="molecule type" value="Genomic_DNA"/>
</dbReference>
<sequence length="632" mass="71994">MKRILIFIMHICVVATFGALLMTSCQDKFHHNDSKDILIPVAHTVHKWGYIDTEGNIKIPLVYRTASNFREGRAKVKNQNGKVGYINQEGKYIISPDYADGTDFSEGKAFVVKEGEYPICINRSGKILFKLDGVEAVEAFHNSTAMISSIHGKVGFIDDKGKIIAPMIYSEADGFSQSPYAIVRLNNKWGAINKEGMTIIRPTFQQMKVFTQIKKTAKQKETYKDPSDSMYLAPAKLKNKWGYVDITGKFVIEPIFTDAESFKNGLATIKFNNKVGYINPDGVCKIIVDADEGFPFSEGYARIKKDNKYGFIDKKGNIVISPTYDHAEDVHYQRAIVQKDMGTGWIDVNKNEIISPSYITAIDIDQNHILIESAGQYGIVNSEGMVTVIPNYKFATAIPAPWAINKSNANSKYYNATDLINKLFRHTDNSDFGEYSAQSSIDDILKQMTYDRIKFKIAEQNKNEIEYNLKNVPIEINPDIHIASIILSFNNNLHEPLYDYLIKEKEAKTIKLRAMKYLFGLHFNACGKSRTIAMQIANKIMQTYNQELKMSANNRVYYTSKSKNMYFLIVAGNTRLGLQVYFDKKDLTEAIKAYNKIKINYMTRNILSYDDNPAEEFISQEWRDDTMRAILF</sequence>
<accession>A0ABV9K5N8</accession>
<reference evidence="3" key="1">
    <citation type="journal article" date="2019" name="Int. J. Syst. Evol. Microbiol.">
        <title>The Global Catalogue of Microorganisms (GCM) 10K type strain sequencing project: providing services to taxonomists for standard genome sequencing and annotation.</title>
        <authorList>
            <consortium name="The Broad Institute Genomics Platform"/>
            <consortium name="The Broad Institute Genome Sequencing Center for Infectious Disease"/>
            <person name="Wu L."/>
            <person name="Ma J."/>
        </authorList>
    </citation>
    <scope>NUCLEOTIDE SEQUENCE [LARGE SCALE GENOMIC DNA]</scope>
    <source>
        <strain evidence="3">CGMCC 4.7357</strain>
    </source>
</reference>
<feature type="signal peptide" evidence="1">
    <location>
        <begin position="1"/>
        <end position="19"/>
    </location>
</feature>
<organism evidence="2 3">
    <name type="scientific">Falsiporphyromonas endometrii</name>
    <dbReference type="NCBI Taxonomy" id="1387297"/>
    <lineage>
        <taxon>Bacteria</taxon>
        <taxon>Pseudomonadati</taxon>
        <taxon>Bacteroidota</taxon>
        <taxon>Bacteroidia</taxon>
        <taxon>Bacteroidales</taxon>
        <taxon>Porphyromonadaceae</taxon>
        <taxon>Falsiporphyromonas</taxon>
    </lineage>
</organism>
<dbReference type="RefSeq" id="WP_380077292.1">
    <property type="nucleotide sequence ID" value="NZ_JBHSGO010000030.1"/>
</dbReference>
<proteinExistence type="predicted"/>
<dbReference type="Proteomes" id="UP001596020">
    <property type="component" value="Unassembled WGS sequence"/>
</dbReference>
<gene>
    <name evidence="2" type="ORF">ACFO3G_01460</name>
</gene>
<name>A0ABV9K5N8_9PORP</name>
<evidence type="ECO:0000256" key="1">
    <source>
        <dbReference type="SAM" id="SignalP"/>
    </source>
</evidence>